<dbReference type="InterPro" id="IPR023213">
    <property type="entry name" value="CAT-like_dom_sf"/>
</dbReference>
<keyword evidence="3" id="KW-1185">Reference proteome</keyword>
<evidence type="ECO:0008006" key="4">
    <source>
        <dbReference type="Google" id="ProtNLM"/>
    </source>
</evidence>
<gene>
    <name evidence="2" type="ORF">MKW98_016481</name>
</gene>
<dbReference type="Gene3D" id="3.30.559.10">
    <property type="entry name" value="Chloramphenicol acetyltransferase-like domain"/>
    <property type="match status" value="2"/>
</dbReference>
<dbReference type="AlphaFoldDB" id="A0AAD4T9G0"/>
<dbReference type="GO" id="GO:0016740">
    <property type="term" value="F:transferase activity"/>
    <property type="evidence" value="ECO:0007669"/>
    <property type="project" value="UniProtKB-KW"/>
</dbReference>
<evidence type="ECO:0000256" key="1">
    <source>
        <dbReference type="ARBA" id="ARBA00022679"/>
    </source>
</evidence>
<sequence>MSSVDVRRVSTTNVRPASYIDQQASDTYKRIDLNPMDLLFLNDTCMQRGFLFTKQHEEGTNGECINDKISHLKTSFLGIEKYEDGKMISVYIDCNFEGAEFVHAAADVSVEDILSPTYVPQTIIDRLFLLTGVRNSQGQSHPLLSIQVTELTDGVFIGCSVNCVCDGTSFWQFINSWSQITSSSNYHAYLCPPPVFERWSINKTDCPLRLQLSSVDKLPAKRNPISTNEVPPLDGLVERCFRFTKPNIAALKERASLEIISETKQNMVISSLQAILAFVWTAVIRSRSCLNDNWDKSLELSIKILMNNRTKIPPSPETYFGNSIATGIVTLKEGELVKRPGFGFLASMLNEAVKSNNYEKSRSFTESWIEKHLMSRVPSGSTCMYGNNFGWGRPIAVKTGVNGKSYGITTVNPGPVEGSVDIEIFLPIEVFKAMENDAESMKAFSS</sequence>
<dbReference type="InterPro" id="IPR051283">
    <property type="entry name" value="Sec_Metabolite_Acyltrans"/>
</dbReference>
<name>A0AAD4T9G0_9MAGN</name>
<dbReference type="Proteomes" id="UP001202328">
    <property type="component" value="Unassembled WGS sequence"/>
</dbReference>
<organism evidence="2 3">
    <name type="scientific">Papaver atlanticum</name>
    <dbReference type="NCBI Taxonomy" id="357466"/>
    <lineage>
        <taxon>Eukaryota</taxon>
        <taxon>Viridiplantae</taxon>
        <taxon>Streptophyta</taxon>
        <taxon>Embryophyta</taxon>
        <taxon>Tracheophyta</taxon>
        <taxon>Spermatophyta</taxon>
        <taxon>Magnoliopsida</taxon>
        <taxon>Ranunculales</taxon>
        <taxon>Papaveraceae</taxon>
        <taxon>Papaveroideae</taxon>
        <taxon>Papaver</taxon>
    </lineage>
</organism>
<protein>
    <recommendedName>
        <fullName evidence="4">HXXXD-type acyl-transferase family protein</fullName>
    </recommendedName>
</protein>
<dbReference type="EMBL" id="JAJJMB010004060">
    <property type="protein sequence ID" value="KAI3944251.1"/>
    <property type="molecule type" value="Genomic_DNA"/>
</dbReference>
<reference evidence="2" key="1">
    <citation type="submission" date="2022-04" db="EMBL/GenBank/DDBJ databases">
        <title>A functionally conserved STORR gene fusion in Papaver species that diverged 16.8 million years ago.</title>
        <authorList>
            <person name="Catania T."/>
        </authorList>
    </citation>
    <scope>NUCLEOTIDE SEQUENCE</scope>
    <source>
        <strain evidence="2">S-188037</strain>
    </source>
</reference>
<evidence type="ECO:0000313" key="3">
    <source>
        <dbReference type="Proteomes" id="UP001202328"/>
    </source>
</evidence>
<evidence type="ECO:0000313" key="2">
    <source>
        <dbReference type="EMBL" id="KAI3944251.1"/>
    </source>
</evidence>
<dbReference type="PANTHER" id="PTHR31896">
    <property type="entry name" value="FAMILY REGULATORY PROTEIN, PUTATIVE (AFU_ORTHOLOGUE AFUA_3G14730)-RELATED"/>
    <property type="match status" value="1"/>
</dbReference>
<accession>A0AAD4T9G0</accession>
<dbReference type="PANTHER" id="PTHR31896:SF43">
    <property type="entry name" value="PROTEIN ENHANCED PSEUDOMONAS SUSCEPTIBILITY 1"/>
    <property type="match status" value="1"/>
</dbReference>
<keyword evidence="1" id="KW-0808">Transferase</keyword>
<comment type="caution">
    <text evidence="2">The sequence shown here is derived from an EMBL/GenBank/DDBJ whole genome shotgun (WGS) entry which is preliminary data.</text>
</comment>
<proteinExistence type="predicted"/>
<dbReference type="Pfam" id="PF02458">
    <property type="entry name" value="Transferase"/>
    <property type="match status" value="1"/>
</dbReference>